<organism evidence="3 4">
    <name type="scientific">Nannochloropsis gaditana</name>
    <dbReference type="NCBI Taxonomy" id="72520"/>
    <lineage>
        <taxon>Eukaryota</taxon>
        <taxon>Sar</taxon>
        <taxon>Stramenopiles</taxon>
        <taxon>Ochrophyta</taxon>
        <taxon>Eustigmatophyceae</taxon>
        <taxon>Eustigmatales</taxon>
        <taxon>Monodopsidaceae</taxon>
        <taxon>Nannochloropsis</taxon>
    </lineage>
</organism>
<feature type="coiled-coil region" evidence="1">
    <location>
        <begin position="344"/>
        <end position="392"/>
    </location>
</feature>
<dbReference type="OrthoDB" id="10381330at2759"/>
<evidence type="ECO:0000313" key="4">
    <source>
        <dbReference type="Proteomes" id="UP000019335"/>
    </source>
</evidence>
<reference evidence="3 4" key="1">
    <citation type="journal article" date="2014" name="Mol. Plant">
        <title>Chromosome Scale Genome Assembly and Transcriptome Profiling of Nannochloropsis gaditana in Nitrogen Depletion.</title>
        <authorList>
            <person name="Corteggiani Carpinelli E."/>
            <person name="Telatin A."/>
            <person name="Vitulo N."/>
            <person name="Forcato C."/>
            <person name="D'Angelo M."/>
            <person name="Schiavon R."/>
            <person name="Vezzi A."/>
            <person name="Giacometti G.M."/>
            <person name="Morosinotto T."/>
            <person name="Valle G."/>
        </authorList>
    </citation>
    <scope>NUCLEOTIDE SEQUENCE [LARGE SCALE GENOMIC DNA]</scope>
    <source>
        <strain evidence="3 4">B-31</strain>
    </source>
</reference>
<dbReference type="Proteomes" id="UP000019335">
    <property type="component" value="Unassembled WGS sequence"/>
</dbReference>
<evidence type="ECO:0000256" key="1">
    <source>
        <dbReference type="SAM" id="Coils"/>
    </source>
</evidence>
<keyword evidence="1" id="KW-0175">Coiled coil</keyword>
<keyword evidence="4" id="KW-1185">Reference proteome</keyword>
<dbReference type="AlphaFoldDB" id="W7T6N9"/>
<feature type="coiled-coil region" evidence="1">
    <location>
        <begin position="256"/>
        <end position="308"/>
    </location>
</feature>
<name>W7T6N9_9STRA</name>
<comment type="caution">
    <text evidence="3">The sequence shown here is derived from an EMBL/GenBank/DDBJ whole genome shotgun (WGS) entry which is preliminary data.</text>
</comment>
<feature type="region of interest" description="Disordered" evidence="2">
    <location>
        <begin position="158"/>
        <end position="178"/>
    </location>
</feature>
<evidence type="ECO:0000256" key="2">
    <source>
        <dbReference type="SAM" id="MobiDB-lite"/>
    </source>
</evidence>
<proteinExistence type="predicted"/>
<feature type="coiled-coil region" evidence="1">
    <location>
        <begin position="1"/>
        <end position="56"/>
    </location>
</feature>
<accession>W7T6N9</accession>
<sequence>MDHREEEMKALRNEAISLRRSGADAAAAYERSKKRCDELMESLVELQARYDAAVEASVAATTSQTANEPIFGSMSQSKGSSFDVYARMVELERALAAKDDILRGMQAANVKEATETCVSVNEEMVDEGQAIDPEEFQDAVRPVDEALEGAAMRDVQPSSFGAQKADLKTTGTDDPSIDYTPPGAEESVIERGTQIGGGLSICTPEKQVLKGTIQSLLYDLTFLKDFAGAELKISNEAFQAIQEEGAQKEKMHADEVRSLKAELAQTQATLASLRAEAQEQASRDNLTIQELEVTVQLTEGALRVAKQQEEAAVAAAAAATAECVVSLPKGATSPAATSKLLGLVESLRYQLQKTQQRADEAEDRQGHLVQEMSELEDRLARAEQQLATTAAGALRGGMEGPLSAPEDLDPASLESKGRHHSSDDRSRAMDSSETEAAAPCAPPAPSPLSSSSTATAKYPPALRRVQAELLQTKAQLDTAKTNTSLLQRYIVSRRLQTWDGVQKLLESTESQGTSHACVTASPQMASGRFEGHKGVTPVLPAAGASRPSPPPLLLPGKSEAKSFPSPPAGVPARISVAHEAEAIGKSGAPASVASSSLFSLDAAIKFFSFSSPSSATSSPLPGAENGTTCRTQETKCARKEGSCLRLRRSCALHFCAVSVYNEASNTQL</sequence>
<dbReference type="EMBL" id="AZIL01002276">
    <property type="protein sequence ID" value="EWM22162.1"/>
    <property type="molecule type" value="Genomic_DNA"/>
</dbReference>
<protein>
    <submittedName>
        <fullName evidence="3">Uncharacterized protein</fullName>
    </submittedName>
</protein>
<evidence type="ECO:0000313" key="3">
    <source>
        <dbReference type="EMBL" id="EWM22162.1"/>
    </source>
</evidence>
<gene>
    <name evidence="3" type="ORF">Naga_100064g14</name>
</gene>
<feature type="region of interest" description="Disordered" evidence="2">
    <location>
        <begin position="393"/>
        <end position="455"/>
    </location>
</feature>
<feature type="compositionally biased region" description="Basic and acidic residues" evidence="2">
    <location>
        <begin position="420"/>
        <end position="430"/>
    </location>
</feature>